<sequence>MAGVAAHRQNGFNPAFIDLIEGAFDHPGEEREGADGDGHHRRGAAERGADDNPGERDQGDEQDNKRQRAPHVNDAAKHLIKAGGREHRIPAGQEQQDAER</sequence>
<dbReference type="AlphaFoldDB" id="A0A0A2W0Y6"/>
<name>A0A0A2W0Y6_BEABA</name>
<evidence type="ECO:0000313" key="3">
    <source>
        <dbReference type="Proteomes" id="UP000030106"/>
    </source>
</evidence>
<evidence type="ECO:0000256" key="1">
    <source>
        <dbReference type="SAM" id="MobiDB-lite"/>
    </source>
</evidence>
<dbReference type="HOGENOM" id="CLU_2305566_0_0_1"/>
<reference evidence="2 3" key="1">
    <citation type="submission" date="2012-10" db="EMBL/GenBank/DDBJ databases">
        <title>Genome sequencing and analysis of entomopathogenic fungi Beauveria bassiana D1-5.</title>
        <authorList>
            <person name="Li Q."/>
            <person name="Wang L."/>
            <person name="Zhang Z."/>
            <person name="Wang Q."/>
            <person name="Ren J."/>
            <person name="Wang M."/>
            <person name="Xu W."/>
            <person name="Wang J."/>
            <person name="Lu Y."/>
            <person name="Du Q."/>
            <person name="Sun Z."/>
        </authorList>
    </citation>
    <scope>NUCLEOTIDE SEQUENCE [LARGE SCALE GENOMIC DNA]</scope>
    <source>
        <strain evidence="2 3">D1-5</strain>
    </source>
</reference>
<dbReference type="EMBL" id="ANFO01000023">
    <property type="protein sequence ID" value="KGQ13816.1"/>
    <property type="molecule type" value="Genomic_DNA"/>
</dbReference>
<accession>A0A0A2W0Y6</accession>
<proteinExistence type="predicted"/>
<dbReference type="Proteomes" id="UP000030106">
    <property type="component" value="Unassembled WGS sequence"/>
</dbReference>
<feature type="region of interest" description="Disordered" evidence="1">
    <location>
        <begin position="21"/>
        <end position="100"/>
    </location>
</feature>
<organism evidence="2 3">
    <name type="scientific">Beauveria bassiana D1-5</name>
    <dbReference type="NCBI Taxonomy" id="1245745"/>
    <lineage>
        <taxon>Eukaryota</taxon>
        <taxon>Fungi</taxon>
        <taxon>Dikarya</taxon>
        <taxon>Ascomycota</taxon>
        <taxon>Pezizomycotina</taxon>
        <taxon>Sordariomycetes</taxon>
        <taxon>Hypocreomycetidae</taxon>
        <taxon>Hypocreales</taxon>
        <taxon>Cordycipitaceae</taxon>
        <taxon>Beauveria</taxon>
    </lineage>
</organism>
<feature type="compositionally biased region" description="Basic and acidic residues" evidence="1">
    <location>
        <begin position="23"/>
        <end position="66"/>
    </location>
</feature>
<evidence type="ECO:0000313" key="2">
    <source>
        <dbReference type="EMBL" id="KGQ13816.1"/>
    </source>
</evidence>
<gene>
    <name evidence="2" type="ORF">BBAD15_g297</name>
</gene>
<protein>
    <submittedName>
        <fullName evidence="2">Uncharacterized protein</fullName>
    </submittedName>
</protein>
<comment type="caution">
    <text evidence="2">The sequence shown here is derived from an EMBL/GenBank/DDBJ whole genome shotgun (WGS) entry which is preliminary data.</text>
</comment>